<reference evidence="2" key="1">
    <citation type="submission" date="2020-09" db="EMBL/GenBank/DDBJ databases">
        <title>Bacillus faecalis sp. nov., a moderately halophilic bacterium isolated from cow faeces.</title>
        <authorList>
            <person name="Jiang L."/>
            <person name="Lee J."/>
        </authorList>
    </citation>
    <scope>NUCLEOTIDE SEQUENCE</scope>
    <source>
        <strain evidence="2">AGMB 02131</strain>
    </source>
</reference>
<proteinExistence type="predicted"/>
<keyword evidence="1" id="KW-0472">Membrane</keyword>
<dbReference type="Proteomes" id="UP000602076">
    <property type="component" value="Unassembled WGS sequence"/>
</dbReference>
<feature type="transmembrane region" description="Helical" evidence="1">
    <location>
        <begin position="28"/>
        <end position="45"/>
    </location>
</feature>
<dbReference type="EMBL" id="JACXSI010000007">
    <property type="protein sequence ID" value="MBD3107520.1"/>
    <property type="molecule type" value="Genomic_DNA"/>
</dbReference>
<keyword evidence="1" id="KW-1133">Transmembrane helix</keyword>
<organism evidence="2 3">
    <name type="scientific">Peribacillus faecalis</name>
    <dbReference type="NCBI Taxonomy" id="2772559"/>
    <lineage>
        <taxon>Bacteria</taxon>
        <taxon>Bacillati</taxon>
        <taxon>Bacillota</taxon>
        <taxon>Bacilli</taxon>
        <taxon>Bacillales</taxon>
        <taxon>Bacillaceae</taxon>
        <taxon>Peribacillus</taxon>
    </lineage>
</organism>
<keyword evidence="1" id="KW-0812">Transmembrane</keyword>
<sequence length="74" mass="8517">MLKILHFALSIIVIVIAVYSLMTDDFTYQLIMMFSLSGLMLVMGLRELQRNKKATGWFLMVTFSFLLFVSFASI</sequence>
<dbReference type="Pfam" id="PF13129">
    <property type="entry name" value="DUF3953"/>
    <property type="match status" value="1"/>
</dbReference>
<feature type="transmembrane region" description="Helical" evidence="1">
    <location>
        <begin position="5"/>
        <end position="22"/>
    </location>
</feature>
<evidence type="ECO:0000313" key="2">
    <source>
        <dbReference type="EMBL" id="MBD3107520.1"/>
    </source>
</evidence>
<feature type="transmembrane region" description="Helical" evidence="1">
    <location>
        <begin position="57"/>
        <end position="73"/>
    </location>
</feature>
<keyword evidence="3" id="KW-1185">Reference proteome</keyword>
<comment type="caution">
    <text evidence="2">The sequence shown here is derived from an EMBL/GenBank/DDBJ whole genome shotgun (WGS) entry which is preliminary data.</text>
</comment>
<accession>A0A927CXJ9</accession>
<dbReference type="InterPro" id="IPR025018">
    <property type="entry name" value="DUF3953"/>
</dbReference>
<evidence type="ECO:0000256" key="1">
    <source>
        <dbReference type="SAM" id="Phobius"/>
    </source>
</evidence>
<protein>
    <submittedName>
        <fullName evidence="2">YczI family protein</fullName>
    </submittedName>
</protein>
<name>A0A927CXJ9_9BACI</name>
<evidence type="ECO:0000313" key="3">
    <source>
        <dbReference type="Proteomes" id="UP000602076"/>
    </source>
</evidence>
<gene>
    <name evidence="2" type="ORF">IEO70_04005</name>
</gene>
<dbReference type="AlphaFoldDB" id="A0A927CXJ9"/>